<dbReference type="AlphaFoldDB" id="A0AAD7ISU0"/>
<evidence type="ECO:0000259" key="2">
    <source>
        <dbReference type="Pfam" id="PF20153"/>
    </source>
</evidence>
<reference evidence="3" key="1">
    <citation type="submission" date="2023-03" db="EMBL/GenBank/DDBJ databases">
        <title>Massive genome expansion in bonnet fungi (Mycena s.s.) driven by repeated elements and novel gene families across ecological guilds.</title>
        <authorList>
            <consortium name="Lawrence Berkeley National Laboratory"/>
            <person name="Harder C.B."/>
            <person name="Miyauchi S."/>
            <person name="Viragh M."/>
            <person name="Kuo A."/>
            <person name="Thoen E."/>
            <person name="Andreopoulos B."/>
            <person name="Lu D."/>
            <person name="Skrede I."/>
            <person name="Drula E."/>
            <person name="Henrissat B."/>
            <person name="Morin E."/>
            <person name="Kohler A."/>
            <person name="Barry K."/>
            <person name="LaButti K."/>
            <person name="Morin E."/>
            <person name="Salamov A."/>
            <person name="Lipzen A."/>
            <person name="Mereny Z."/>
            <person name="Hegedus B."/>
            <person name="Baldrian P."/>
            <person name="Stursova M."/>
            <person name="Weitz H."/>
            <person name="Taylor A."/>
            <person name="Grigoriev I.V."/>
            <person name="Nagy L.G."/>
            <person name="Martin F."/>
            <person name="Kauserud H."/>
        </authorList>
    </citation>
    <scope>NUCLEOTIDE SEQUENCE</scope>
    <source>
        <strain evidence="3">CBHHK182m</strain>
    </source>
</reference>
<dbReference type="Pfam" id="PF20153">
    <property type="entry name" value="DUF6535"/>
    <property type="match status" value="1"/>
</dbReference>
<dbReference type="InterPro" id="IPR045338">
    <property type="entry name" value="DUF6535"/>
</dbReference>
<evidence type="ECO:0000313" key="4">
    <source>
        <dbReference type="Proteomes" id="UP001215598"/>
    </source>
</evidence>
<evidence type="ECO:0000256" key="1">
    <source>
        <dbReference type="SAM" id="Phobius"/>
    </source>
</evidence>
<proteinExistence type="predicted"/>
<feature type="transmembrane region" description="Helical" evidence="1">
    <location>
        <begin position="207"/>
        <end position="228"/>
    </location>
</feature>
<comment type="caution">
    <text evidence="3">The sequence shown here is derived from an EMBL/GenBank/DDBJ whole genome shotgun (WGS) entry which is preliminary data.</text>
</comment>
<dbReference type="EMBL" id="JARKIB010000071">
    <property type="protein sequence ID" value="KAJ7748965.1"/>
    <property type="molecule type" value="Genomic_DNA"/>
</dbReference>
<organism evidence="3 4">
    <name type="scientific">Mycena metata</name>
    <dbReference type="NCBI Taxonomy" id="1033252"/>
    <lineage>
        <taxon>Eukaryota</taxon>
        <taxon>Fungi</taxon>
        <taxon>Dikarya</taxon>
        <taxon>Basidiomycota</taxon>
        <taxon>Agaricomycotina</taxon>
        <taxon>Agaricomycetes</taxon>
        <taxon>Agaricomycetidae</taxon>
        <taxon>Agaricales</taxon>
        <taxon>Marasmiineae</taxon>
        <taxon>Mycenaceae</taxon>
        <taxon>Mycena</taxon>
    </lineage>
</organism>
<dbReference type="Proteomes" id="UP001215598">
    <property type="component" value="Unassembled WGS sequence"/>
</dbReference>
<feature type="transmembrane region" description="Helical" evidence="1">
    <location>
        <begin position="119"/>
        <end position="138"/>
    </location>
</feature>
<feature type="transmembrane region" description="Helical" evidence="1">
    <location>
        <begin position="176"/>
        <end position="201"/>
    </location>
</feature>
<feature type="domain" description="DUF6535" evidence="2">
    <location>
        <begin position="24"/>
        <end position="201"/>
    </location>
</feature>
<evidence type="ECO:0000313" key="3">
    <source>
        <dbReference type="EMBL" id="KAJ7748965.1"/>
    </source>
</evidence>
<keyword evidence="1" id="KW-0472">Membrane</keyword>
<keyword evidence="4" id="KW-1185">Reference proteome</keyword>
<keyword evidence="1" id="KW-1133">Transmembrane helix</keyword>
<sequence length="870" mass="97958">MRDGSEAKVLGHEPGDDGGAAKLWAVYVSEAEKYDKSLVESWKNDMEGMLIFAGLFSASLTAFLIESYKTLSPDSGEQTIRLLAQISQQLASSSNRTSFPSLPVAVSFTPSASSLVCNALWFISLGLSLSCALIATLLEQWARDFIHRSDTRSAPLIRARIYSYLYYGMKRFNMHAVVDVIPLLLHASLLFFFAGLVAFLIPVNTTMTIITATILCLVTTVYCILTFLPLRFLDCPYRTPLSGAIWRLLQHLWNIWNPGHRPDDTIFEAIARTAGQDSTARQARDYRALVWTVKSLSDNSELEPFVAALADALWDRTEMRPTYADHLRKLANHPELQLRSRINNLYESCYDGITSAEASQRRRMACCKVLWAMASLSSPDSYEYAPVDFSDSRAYHEWRFTDTSSVIDGYTVSAGAMMKWSTFCSLRLRLVEQGQYLARCRDHPERNPNPDFLPITSLFRQLSLSGFHVEANPYPTRSTTLTPSDIPQLLESTSNFLTSAPHTILFEYIRKSAILESHPYQWEVTTNVVSINRLLPFSAFRHRLEWNIEALLHSPHAVWSIPAASGFHWNDTAIAELCSFWRPQTPIDIPPGIIIYLNHRKSHVALERFLGRSHIAPYLWSCFSTTLSHCLSMDDDSKRRTSVDDLLKALWTLTYLDNFADLRRNPTVYEGVLEVISAPEFLQTSSSVVALMKHRILNVLSTWGSPNDARIPGDFEQVMQAVLPSATVIGTGTELTSSLKKLQIEEAKFHILGEFLVCCTTNELPLNAVETLREVAAIRSTGPIHTTHQLRLVNAIQAISESASTDLMNTIIASSFLDVSEKPNGSNLNFQWLEDRQRLGDILSRYGDTLGYSAHNTRRLREIVKQLTTE</sequence>
<keyword evidence="1" id="KW-0812">Transmembrane</keyword>
<protein>
    <recommendedName>
        <fullName evidence="2">DUF6535 domain-containing protein</fullName>
    </recommendedName>
</protein>
<gene>
    <name evidence="3" type="ORF">B0H16DRAFT_1420516</name>
</gene>
<accession>A0AAD7ISU0</accession>
<name>A0AAD7ISU0_9AGAR</name>